<dbReference type="PANTHER" id="PTHR43280:SF30">
    <property type="entry name" value="MMSAB OPERON REGULATORY PROTEIN"/>
    <property type="match status" value="1"/>
</dbReference>
<evidence type="ECO:0000313" key="6">
    <source>
        <dbReference type="Proteomes" id="UP000276309"/>
    </source>
</evidence>
<proteinExistence type="predicted"/>
<dbReference type="InterPro" id="IPR020449">
    <property type="entry name" value="Tscrpt_reg_AraC-type_HTH"/>
</dbReference>
<dbReference type="CDD" id="cd06986">
    <property type="entry name" value="cupin_MmsR-like_N"/>
    <property type="match status" value="1"/>
</dbReference>
<dbReference type="PROSITE" id="PS00041">
    <property type="entry name" value="HTH_ARAC_FAMILY_1"/>
    <property type="match status" value="1"/>
</dbReference>
<dbReference type="Pfam" id="PF12833">
    <property type="entry name" value="HTH_18"/>
    <property type="match status" value="1"/>
</dbReference>
<dbReference type="Gene3D" id="2.60.120.280">
    <property type="entry name" value="Regulatory protein AraC"/>
    <property type="match status" value="1"/>
</dbReference>
<dbReference type="SUPFAM" id="SSF51215">
    <property type="entry name" value="Regulatory protein AraC"/>
    <property type="match status" value="1"/>
</dbReference>
<keyword evidence="6" id="KW-1185">Reference proteome</keyword>
<dbReference type="PRINTS" id="PR00032">
    <property type="entry name" value="HTHARAC"/>
</dbReference>
<dbReference type="Proteomes" id="UP000276309">
    <property type="component" value="Chromosome"/>
</dbReference>
<dbReference type="InterPro" id="IPR018062">
    <property type="entry name" value="HTH_AraC-typ_CS"/>
</dbReference>
<dbReference type="RefSeq" id="WP_121847806.1">
    <property type="nucleotide sequence ID" value="NZ_CP032050.1"/>
</dbReference>
<dbReference type="PROSITE" id="PS01124">
    <property type="entry name" value="HTH_ARAC_FAMILY_2"/>
    <property type="match status" value="1"/>
</dbReference>
<gene>
    <name evidence="5" type="ORF">D1013_04845</name>
</gene>
<sequence>MEKKTSNHGFLGQKMIVLPNSIQQRLQKNTITKQFYITDIGFYPRADGHFVNRKKGSKEYIFIYSIEGQGSVSFENMTIQLQPHTYCIVPINTPHSYQASKVDPWSIYWMHFRGELCAALYQRHLKVNKTPNKIPFENSRIGQFSQIFEMLSSEYTIDHLEFANLLGLHFISSFVYISVNGLKTHNKKNLIDSITSYLDKNIDRTLKTEDIAQKFNYSASYLLTLFKKHTGYSIIQFFNLKKMQKACEYLKYSDLSIKEISYRLGFQDPFYFSRIFKKTIGQSPSEYREEV</sequence>
<evidence type="ECO:0000259" key="4">
    <source>
        <dbReference type="PROSITE" id="PS01124"/>
    </source>
</evidence>
<dbReference type="Pfam" id="PF02311">
    <property type="entry name" value="AraC_binding"/>
    <property type="match status" value="1"/>
</dbReference>
<evidence type="ECO:0000256" key="1">
    <source>
        <dbReference type="ARBA" id="ARBA00023015"/>
    </source>
</evidence>
<feature type="domain" description="HTH araC/xylS-type" evidence="4">
    <location>
        <begin position="192"/>
        <end position="290"/>
    </location>
</feature>
<dbReference type="OrthoDB" id="9813413at2"/>
<name>A0A3G2L3A6_9FLAO</name>
<keyword evidence="1" id="KW-0805">Transcription regulation</keyword>
<organism evidence="5 6">
    <name type="scientific">Euzebyella marina</name>
    <dbReference type="NCBI Taxonomy" id="1761453"/>
    <lineage>
        <taxon>Bacteria</taxon>
        <taxon>Pseudomonadati</taxon>
        <taxon>Bacteroidota</taxon>
        <taxon>Flavobacteriia</taxon>
        <taxon>Flavobacteriales</taxon>
        <taxon>Flavobacteriaceae</taxon>
        <taxon>Euzebyella</taxon>
    </lineage>
</organism>
<dbReference type="GO" id="GO:0043565">
    <property type="term" value="F:sequence-specific DNA binding"/>
    <property type="evidence" value="ECO:0007669"/>
    <property type="project" value="InterPro"/>
</dbReference>
<dbReference type="Gene3D" id="1.10.10.60">
    <property type="entry name" value="Homeodomain-like"/>
    <property type="match status" value="2"/>
</dbReference>
<evidence type="ECO:0000313" key="5">
    <source>
        <dbReference type="EMBL" id="AYN66754.1"/>
    </source>
</evidence>
<keyword evidence="2" id="KW-0238">DNA-binding</keyword>
<dbReference type="SMART" id="SM00342">
    <property type="entry name" value="HTH_ARAC"/>
    <property type="match status" value="1"/>
</dbReference>
<evidence type="ECO:0000256" key="2">
    <source>
        <dbReference type="ARBA" id="ARBA00023125"/>
    </source>
</evidence>
<dbReference type="SUPFAM" id="SSF46689">
    <property type="entry name" value="Homeodomain-like"/>
    <property type="match status" value="2"/>
</dbReference>
<keyword evidence="3" id="KW-0804">Transcription</keyword>
<dbReference type="InterPro" id="IPR037923">
    <property type="entry name" value="HTH-like"/>
</dbReference>
<dbReference type="GO" id="GO:0003700">
    <property type="term" value="F:DNA-binding transcription factor activity"/>
    <property type="evidence" value="ECO:0007669"/>
    <property type="project" value="InterPro"/>
</dbReference>
<reference evidence="5 6" key="1">
    <citation type="submission" date="2018-08" db="EMBL/GenBank/DDBJ databases">
        <title>The reduced genetic potential of extracellular carbohydrate catabolism in Euzebyella marina RN62, a Flavobacteriia bacterium isolated from the hadal water.</title>
        <authorList>
            <person name="Xue C."/>
        </authorList>
    </citation>
    <scope>NUCLEOTIDE SEQUENCE [LARGE SCALE GENOMIC DNA]</scope>
    <source>
        <strain evidence="5 6">RN62</strain>
    </source>
</reference>
<evidence type="ECO:0000256" key="3">
    <source>
        <dbReference type="ARBA" id="ARBA00023163"/>
    </source>
</evidence>
<dbReference type="InterPro" id="IPR018060">
    <property type="entry name" value="HTH_AraC"/>
</dbReference>
<dbReference type="AlphaFoldDB" id="A0A3G2L3A6"/>
<accession>A0A3G2L3A6</accession>
<dbReference type="KEGG" id="emar:D1013_04845"/>
<dbReference type="InterPro" id="IPR003313">
    <property type="entry name" value="AraC-bd"/>
</dbReference>
<protein>
    <submittedName>
        <fullName evidence="5">AraC family transcriptional regulator</fullName>
    </submittedName>
</protein>
<dbReference type="EMBL" id="CP032050">
    <property type="protein sequence ID" value="AYN66754.1"/>
    <property type="molecule type" value="Genomic_DNA"/>
</dbReference>
<dbReference type="PANTHER" id="PTHR43280">
    <property type="entry name" value="ARAC-FAMILY TRANSCRIPTIONAL REGULATOR"/>
    <property type="match status" value="1"/>
</dbReference>
<dbReference type="InterPro" id="IPR009057">
    <property type="entry name" value="Homeodomain-like_sf"/>
</dbReference>